<evidence type="ECO:0000313" key="3">
    <source>
        <dbReference type="Proteomes" id="UP001268542"/>
    </source>
</evidence>
<feature type="domain" description="T6SS immunity protein Tdi1 C-terminal" evidence="1">
    <location>
        <begin position="66"/>
        <end position="137"/>
    </location>
</feature>
<protein>
    <submittedName>
        <fullName evidence="2">DUF1851 domain-containing protein</fullName>
    </submittedName>
</protein>
<reference evidence="2 3" key="1">
    <citation type="submission" date="2023-08" db="EMBL/GenBank/DDBJ databases">
        <title>Nocardioides seae sp. nov., a bacterium isolated from a soil.</title>
        <authorList>
            <person name="Wang X."/>
        </authorList>
    </citation>
    <scope>NUCLEOTIDE SEQUENCE [LARGE SCALE GENOMIC DNA]</scope>
    <source>
        <strain evidence="2 3">YZH12</strain>
    </source>
</reference>
<dbReference type="InterPro" id="IPR015002">
    <property type="entry name" value="T6SS_Tdi1_C"/>
</dbReference>
<evidence type="ECO:0000259" key="1">
    <source>
        <dbReference type="Pfam" id="PF08906"/>
    </source>
</evidence>
<proteinExistence type="predicted"/>
<keyword evidence="3" id="KW-1185">Reference proteome</keyword>
<dbReference type="Pfam" id="PF08906">
    <property type="entry name" value="T6SS_Tdi1_C"/>
    <property type="match status" value="1"/>
</dbReference>
<sequence length="147" mass="15733">MPVELLRPVTDDDLRGLAEWTWLEGITALRPWLVTACADVLLQDDDGGVWFLSTTLGTLERHWDDVDALRAALGDQEQADEFLSAWLVEGAARRGLEPGPGQALVLVPAPAVGGAYAVDNLAIYDTVVALSLAGQLHRQLQHGPAAG</sequence>
<comment type="caution">
    <text evidence="2">The sequence shown here is derived from an EMBL/GenBank/DDBJ whole genome shotgun (WGS) entry which is preliminary data.</text>
</comment>
<dbReference type="EMBL" id="JAVYII010000003">
    <property type="protein sequence ID" value="MDT9593064.1"/>
    <property type="molecule type" value="Genomic_DNA"/>
</dbReference>
<organism evidence="2 3">
    <name type="scientific">Nocardioides imazamoxiresistens</name>
    <dbReference type="NCBI Taxonomy" id="3231893"/>
    <lineage>
        <taxon>Bacteria</taxon>
        <taxon>Bacillati</taxon>
        <taxon>Actinomycetota</taxon>
        <taxon>Actinomycetes</taxon>
        <taxon>Propionibacteriales</taxon>
        <taxon>Nocardioidaceae</taxon>
        <taxon>Nocardioides</taxon>
    </lineage>
</organism>
<dbReference type="Proteomes" id="UP001268542">
    <property type="component" value="Unassembled WGS sequence"/>
</dbReference>
<evidence type="ECO:0000313" key="2">
    <source>
        <dbReference type="EMBL" id="MDT9593064.1"/>
    </source>
</evidence>
<accession>A0ABU3PUZ9</accession>
<dbReference type="RefSeq" id="WP_315732490.1">
    <property type="nucleotide sequence ID" value="NZ_JAVYII010000003.1"/>
</dbReference>
<name>A0ABU3PUZ9_9ACTN</name>
<gene>
    <name evidence="2" type="ORF">RDV89_08295</name>
</gene>